<gene>
    <name evidence="1" type="ORF">GCM10010912_09010</name>
</gene>
<evidence type="ECO:0000313" key="2">
    <source>
        <dbReference type="Proteomes" id="UP000637643"/>
    </source>
</evidence>
<dbReference type="AlphaFoldDB" id="A0A917C1Y9"/>
<dbReference type="Proteomes" id="UP000637643">
    <property type="component" value="Unassembled WGS sequence"/>
</dbReference>
<name>A0A917C1Y9_9BACL</name>
<proteinExistence type="predicted"/>
<organism evidence="1 2">
    <name type="scientific">Paenibacillus albidus</name>
    <dbReference type="NCBI Taxonomy" id="2041023"/>
    <lineage>
        <taxon>Bacteria</taxon>
        <taxon>Bacillati</taxon>
        <taxon>Bacillota</taxon>
        <taxon>Bacilli</taxon>
        <taxon>Bacillales</taxon>
        <taxon>Paenibacillaceae</taxon>
        <taxon>Paenibacillus</taxon>
    </lineage>
</organism>
<dbReference type="EMBL" id="BMKR01000003">
    <property type="protein sequence ID" value="GGF66137.1"/>
    <property type="molecule type" value="Genomic_DNA"/>
</dbReference>
<keyword evidence="2" id="KW-1185">Reference proteome</keyword>
<accession>A0A917C1Y9</accession>
<reference evidence="1" key="2">
    <citation type="submission" date="2020-09" db="EMBL/GenBank/DDBJ databases">
        <authorList>
            <person name="Sun Q."/>
            <person name="Zhou Y."/>
        </authorList>
    </citation>
    <scope>NUCLEOTIDE SEQUENCE</scope>
    <source>
        <strain evidence="1">CGMCC 1.16134</strain>
    </source>
</reference>
<comment type="caution">
    <text evidence="1">The sequence shown here is derived from an EMBL/GenBank/DDBJ whole genome shotgun (WGS) entry which is preliminary data.</text>
</comment>
<protein>
    <submittedName>
        <fullName evidence="1">Uncharacterized protein</fullName>
    </submittedName>
</protein>
<reference evidence="1" key="1">
    <citation type="journal article" date="2014" name="Int. J. Syst. Evol. Microbiol.">
        <title>Complete genome sequence of Corynebacterium casei LMG S-19264T (=DSM 44701T), isolated from a smear-ripened cheese.</title>
        <authorList>
            <consortium name="US DOE Joint Genome Institute (JGI-PGF)"/>
            <person name="Walter F."/>
            <person name="Albersmeier A."/>
            <person name="Kalinowski J."/>
            <person name="Ruckert C."/>
        </authorList>
    </citation>
    <scope>NUCLEOTIDE SEQUENCE</scope>
    <source>
        <strain evidence="1">CGMCC 1.16134</strain>
    </source>
</reference>
<sequence>MGGAVRGVSVMGGTRGGVSAVGGAARGVARWAARHGAWTARGVILLHKVQQNHSQSPPI</sequence>
<evidence type="ECO:0000313" key="1">
    <source>
        <dbReference type="EMBL" id="GGF66137.1"/>
    </source>
</evidence>